<protein>
    <recommendedName>
        <fullName evidence="1">Stage 0 sporulation protein A homolog</fullName>
    </recommendedName>
</protein>
<dbReference type="GO" id="GO:0006355">
    <property type="term" value="P:regulation of DNA-templated transcription"/>
    <property type="evidence" value="ECO:0007669"/>
    <property type="project" value="InterPro"/>
</dbReference>
<name>A0AA37J0K0_9FIRM</name>
<evidence type="ECO:0000256" key="2">
    <source>
        <dbReference type="ARBA" id="ARBA00023015"/>
    </source>
</evidence>
<dbReference type="RefSeq" id="WP_238317758.1">
    <property type="nucleotide sequence ID" value="NZ_BQKV01000098.1"/>
</dbReference>
<evidence type="ECO:0000256" key="3">
    <source>
        <dbReference type="ARBA" id="ARBA00023125"/>
    </source>
</evidence>
<keyword evidence="4" id="KW-0804">Transcription</keyword>
<dbReference type="SUPFAM" id="SSF52172">
    <property type="entry name" value="CheY-like"/>
    <property type="match status" value="1"/>
</dbReference>
<organism evidence="10 11">
    <name type="scientific">Faecalibacterium gallinarum</name>
    <dbReference type="NCBI Taxonomy" id="2903556"/>
    <lineage>
        <taxon>Bacteria</taxon>
        <taxon>Bacillati</taxon>
        <taxon>Bacillota</taxon>
        <taxon>Clostridia</taxon>
        <taxon>Eubacteriales</taxon>
        <taxon>Oscillospiraceae</taxon>
        <taxon>Faecalibacterium</taxon>
    </lineage>
</organism>
<dbReference type="CDD" id="cd00383">
    <property type="entry name" value="trans_reg_C"/>
    <property type="match status" value="1"/>
</dbReference>
<dbReference type="Pfam" id="PF00072">
    <property type="entry name" value="Response_reg"/>
    <property type="match status" value="1"/>
</dbReference>
<evidence type="ECO:0000256" key="6">
    <source>
        <dbReference type="PROSITE-ProRule" id="PRU00169"/>
    </source>
</evidence>
<evidence type="ECO:0000256" key="5">
    <source>
        <dbReference type="ARBA" id="ARBA00024867"/>
    </source>
</evidence>
<evidence type="ECO:0000256" key="1">
    <source>
        <dbReference type="ARBA" id="ARBA00018672"/>
    </source>
</evidence>
<dbReference type="PANTHER" id="PTHR48111:SF2">
    <property type="entry name" value="RESPONSE REGULATOR SAER"/>
    <property type="match status" value="1"/>
</dbReference>
<evidence type="ECO:0000259" key="9">
    <source>
        <dbReference type="PROSITE" id="PS51755"/>
    </source>
</evidence>
<dbReference type="InterPro" id="IPR036388">
    <property type="entry name" value="WH-like_DNA-bd_sf"/>
</dbReference>
<dbReference type="PROSITE" id="PS50110">
    <property type="entry name" value="RESPONSE_REGULATORY"/>
    <property type="match status" value="1"/>
</dbReference>
<dbReference type="GO" id="GO:0000976">
    <property type="term" value="F:transcription cis-regulatory region binding"/>
    <property type="evidence" value="ECO:0007669"/>
    <property type="project" value="TreeGrafter"/>
</dbReference>
<keyword evidence="6" id="KW-0597">Phosphoprotein</keyword>
<feature type="domain" description="OmpR/PhoB-type" evidence="9">
    <location>
        <begin position="123"/>
        <end position="220"/>
    </location>
</feature>
<keyword evidence="11" id="KW-1185">Reference proteome</keyword>
<dbReference type="PROSITE" id="PS51755">
    <property type="entry name" value="OMPR_PHOB"/>
    <property type="match status" value="1"/>
</dbReference>
<comment type="caution">
    <text evidence="10">The sequence shown here is derived from an EMBL/GenBank/DDBJ whole genome shotgun (WGS) entry which is preliminary data.</text>
</comment>
<dbReference type="InterPro" id="IPR001867">
    <property type="entry name" value="OmpR/PhoB-type_DNA-bd"/>
</dbReference>
<dbReference type="SMART" id="SM00448">
    <property type="entry name" value="REC"/>
    <property type="match status" value="1"/>
</dbReference>
<reference evidence="10" key="1">
    <citation type="journal article" date="2022" name="Int. J. Syst. Evol. Microbiol.">
        <title>Genome-based, phenotypic and chemotaxonomic classification of Faecalibacterium strains: proposal of three novel species Faecalibacterium duncaniae sp. nov., Faecalibacterium hattorii sp. nov. and Faecalibacterium gallinarum sp. nov. .</title>
        <authorList>
            <person name="Sakamoto M."/>
            <person name="Sakurai N."/>
            <person name="Tanno H."/>
            <person name="Iino T."/>
            <person name="Ohkuma M."/>
            <person name="Endo A."/>
        </authorList>
    </citation>
    <scope>NUCLEOTIDE SEQUENCE</scope>
    <source>
        <strain evidence="10">JCM 17207</strain>
    </source>
</reference>
<dbReference type="Pfam" id="PF00486">
    <property type="entry name" value="Trans_reg_C"/>
    <property type="match status" value="1"/>
</dbReference>
<evidence type="ECO:0000256" key="7">
    <source>
        <dbReference type="PROSITE-ProRule" id="PRU01091"/>
    </source>
</evidence>
<evidence type="ECO:0000256" key="4">
    <source>
        <dbReference type="ARBA" id="ARBA00023163"/>
    </source>
</evidence>
<feature type="domain" description="Response regulatory" evidence="8">
    <location>
        <begin position="3"/>
        <end position="115"/>
    </location>
</feature>
<evidence type="ECO:0000259" key="8">
    <source>
        <dbReference type="PROSITE" id="PS50110"/>
    </source>
</evidence>
<dbReference type="InterPro" id="IPR011006">
    <property type="entry name" value="CheY-like_superfamily"/>
</dbReference>
<comment type="function">
    <text evidence="5">May play the central regulatory role in sporulation. It may be an element of the effector pathway responsible for the activation of sporulation genes in response to nutritional stress. Spo0A may act in concert with spo0H (a sigma factor) to control the expression of some genes that are critical to the sporulation process.</text>
</comment>
<dbReference type="GO" id="GO:0005829">
    <property type="term" value="C:cytosol"/>
    <property type="evidence" value="ECO:0007669"/>
    <property type="project" value="TreeGrafter"/>
</dbReference>
<keyword evidence="2" id="KW-0805">Transcription regulation</keyword>
<feature type="DNA-binding region" description="OmpR/PhoB-type" evidence="7">
    <location>
        <begin position="123"/>
        <end position="220"/>
    </location>
</feature>
<dbReference type="Gene3D" id="6.10.250.690">
    <property type="match status" value="1"/>
</dbReference>
<accession>A0AA37J0K0</accession>
<dbReference type="InterPro" id="IPR039420">
    <property type="entry name" value="WalR-like"/>
</dbReference>
<proteinExistence type="predicted"/>
<dbReference type="Proteomes" id="UP001055185">
    <property type="component" value="Unassembled WGS sequence"/>
</dbReference>
<dbReference type="EMBL" id="BQKV01000098">
    <property type="protein sequence ID" value="GJN65543.1"/>
    <property type="molecule type" value="Genomic_DNA"/>
</dbReference>
<gene>
    <name evidence="10" type="ORF">JCM17207_21680</name>
</gene>
<dbReference type="InterPro" id="IPR001789">
    <property type="entry name" value="Sig_transdc_resp-reg_receiver"/>
</dbReference>
<dbReference type="PANTHER" id="PTHR48111">
    <property type="entry name" value="REGULATOR OF RPOS"/>
    <property type="match status" value="1"/>
</dbReference>
<dbReference type="CDD" id="cd17574">
    <property type="entry name" value="REC_OmpR"/>
    <property type="match status" value="1"/>
</dbReference>
<evidence type="ECO:0000313" key="11">
    <source>
        <dbReference type="Proteomes" id="UP001055185"/>
    </source>
</evidence>
<keyword evidence="3 7" id="KW-0238">DNA-binding</keyword>
<dbReference type="GO" id="GO:0032993">
    <property type="term" value="C:protein-DNA complex"/>
    <property type="evidence" value="ECO:0007669"/>
    <property type="project" value="TreeGrafter"/>
</dbReference>
<dbReference type="SMART" id="SM00862">
    <property type="entry name" value="Trans_reg_C"/>
    <property type="match status" value="1"/>
</dbReference>
<dbReference type="AlphaFoldDB" id="A0AA37J0K0"/>
<feature type="modified residue" description="4-aspartylphosphate" evidence="6">
    <location>
        <position position="51"/>
    </location>
</feature>
<dbReference type="GO" id="GO:0000156">
    <property type="term" value="F:phosphorelay response regulator activity"/>
    <property type="evidence" value="ECO:0007669"/>
    <property type="project" value="TreeGrafter"/>
</dbReference>
<evidence type="ECO:0000313" key="10">
    <source>
        <dbReference type="EMBL" id="GJN65543.1"/>
    </source>
</evidence>
<dbReference type="Gene3D" id="3.40.50.2300">
    <property type="match status" value="1"/>
</dbReference>
<sequence length="227" mass="25339">MAHLLVVDDDKDLCTLLKTALERDGHQVSVHRSGQEVDEAACRWADCILLDVMMPGEDGFTLCRRIRSLADCPILFLTAKTEESDVLMGLGLGGDDYLTKPFRVAELRARVAAHLRREQRTPCRRLRRGPLDFDLGEQAVYFQGTSLKLTRSEYLICEALAMYPGQTFSKEQLYQAAFGYEGTADASAVTEHIKNIRAKLRPAGESPIETVWGVGYKWKKDVSAGQA</sequence>
<dbReference type="Gene3D" id="1.10.10.10">
    <property type="entry name" value="Winged helix-like DNA-binding domain superfamily/Winged helix DNA-binding domain"/>
    <property type="match status" value="1"/>
</dbReference>